<organism evidence="2 3">
    <name type="scientific">Undibacterium rugosum</name>
    <dbReference type="NCBI Taxonomy" id="2762291"/>
    <lineage>
        <taxon>Bacteria</taxon>
        <taxon>Pseudomonadati</taxon>
        <taxon>Pseudomonadota</taxon>
        <taxon>Betaproteobacteria</taxon>
        <taxon>Burkholderiales</taxon>
        <taxon>Oxalobacteraceae</taxon>
        <taxon>Undibacterium</taxon>
    </lineage>
</organism>
<proteinExistence type="predicted"/>
<keyword evidence="1" id="KW-1133">Transmembrane helix</keyword>
<dbReference type="Proteomes" id="UP000612361">
    <property type="component" value="Unassembled WGS sequence"/>
</dbReference>
<feature type="transmembrane region" description="Helical" evidence="1">
    <location>
        <begin position="59"/>
        <end position="77"/>
    </location>
</feature>
<feature type="transmembrane region" description="Helical" evidence="1">
    <location>
        <begin position="84"/>
        <end position="104"/>
    </location>
</feature>
<dbReference type="EMBL" id="JACOGG010000010">
    <property type="protein sequence ID" value="MBC3935813.1"/>
    <property type="molecule type" value="Genomic_DNA"/>
</dbReference>
<feature type="transmembrane region" description="Helical" evidence="1">
    <location>
        <begin position="21"/>
        <end position="39"/>
    </location>
</feature>
<keyword evidence="3" id="KW-1185">Reference proteome</keyword>
<evidence type="ECO:0000313" key="2">
    <source>
        <dbReference type="EMBL" id="MBC3935813.1"/>
    </source>
</evidence>
<name>A0A923I105_9BURK</name>
<sequence>MFLNVKSMFQRDYDRYDGIRRINIYLMRLVYILMLCFLGKDSWSHILAHQGAWEAADGMAWSVWAAFSSLALLGFLHPVKMIPLLLFEVFYKVLWLSIVAYPLWKSNTLVGSAVEGMTDAFLWVILPIVVLPWAYIFKSYILNTSFWVPKR</sequence>
<feature type="transmembrane region" description="Helical" evidence="1">
    <location>
        <begin position="120"/>
        <end position="141"/>
    </location>
</feature>
<evidence type="ECO:0000256" key="1">
    <source>
        <dbReference type="SAM" id="Phobius"/>
    </source>
</evidence>
<comment type="caution">
    <text evidence="2">The sequence shown here is derived from an EMBL/GenBank/DDBJ whole genome shotgun (WGS) entry which is preliminary data.</text>
</comment>
<keyword evidence="1" id="KW-0472">Membrane</keyword>
<dbReference type="RefSeq" id="WP_186881384.1">
    <property type="nucleotide sequence ID" value="NZ_JACOGG010000010.1"/>
</dbReference>
<keyword evidence="1" id="KW-0812">Transmembrane</keyword>
<dbReference type="AlphaFoldDB" id="A0A923I105"/>
<protein>
    <submittedName>
        <fullName evidence="2">Uncharacterized protein</fullName>
    </submittedName>
</protein>
<evidence type="ECO:0000313" key="3">
    <source>
        <dbReference type="Proteomes" id="UP000612361"/>
    </source>
</evidence>
<gene>
    <name evidence="2" type="ORF">H8K47_10620</name>
</gene>
<reference evidence="2" key="1">
    <citation type="submission" date="2020-08" db="EMBL/GenBank/DDBJ databases">
        <title>Novel species isolated from subtropical streams in China.</title>
        <authorList>
            <person name="Lu H."/>
        </authorList>
    </citation>
    <scope>NUCLEOTIDE SEQUENCE</scope>
    <source>
        <strain evidence="2">CY7W</strain>
    </source>
</reference>
<accession>A0A923I105</accession>